<reference evidence="1" key="1">
    <citation type="submission" date="2023-03" db="EMBL/GenBank/DDBJ databases">
        <title>MT1 and MT2 Draft Genomes of Novel Species.</title>
        <authorList>
            <person name="Venkateswaran K."/>
        </authorList>
    </citation>
    <scope>NUCLEOTIDE SEQUENCE</scope>
    <source>
        <strain evidence="1">F6_8S_P_1A</strain>
    </source>
</reference>
<dbReference type="Gene3D" id="2.60.40.10">
    <property type="entry name" value="Immunoglobulins"/>
    <property type="match status" value="1"/>
</dbReference>
<protein>
    <recommendedName>
        <fullName evidence="3">PKD domain-containing protein</fullName>
    </recommendedName>
</protein>
<gene>
    <name evidence="1" type="ORF">P5G59_01990</name>
</gene>
<organism evidence="1 2">
    <name type="scientific">Leifsonia virtsii</name>
    <dbReference type="NCBI Taxonomy" id="3035915"/>
    <lineage>
        <taxon>Bacteria</taxon>
        <taxon>Bacillati</taxon>
        <taxon>Actinomycetota</taxon>
        <taxon>Actinomycetes</taxon>
        <taxon>Micrococcales</taxon>
        <taxon>Microbacteriaceae</taxon>
        <taxon>Leifsonia</taxon>
    </lineage>
</organism>
<sequence length="442" mass="45314">MTTVASNNFEGGRNGVAISTGNSGGASGTAFDIVFGTGLTYSSSAATQGSMGATTAGGAIGAAGWNLPNVTKLSAHMKFTISAVPTTGDMYLMRFHNGSTRVFDVHVQGTGKLRIFDAAGTNVWTGTTTLTPGTKYRLEAYVVAGSTTSNGTIKVGYYVDNSTTPVETIYNNTAANAGTGTNFTVVYLGKYNNNVESYTFDEFAIDSTLSDFIGIPAATPPTVSTPAIQNVPANATVNESVTASSSSGTIASYAWSFTYPTSGAPALTGATTANASFTASALAGKLYILQCVVTDSNSLTTTVTTEVRVPTSGDVSVLPGPAAAAVGTWSSIGGAATPGDALSDGSDTTYLESSPLSSTAQSTKYRIAPMSARSALTLTARLAQDTSGSTTAKVRLYEGTTQRQEWTQAITTSPTDYPLTLTTPSAITDWGNLYIELVGTAP</sequence>
<accession>A0ABT8ISX6</accession>
<comment type="caution">
    <text evidence="1">The sequence shown here is derived from an EMBL/GenBank/DDBJ whole genome shotgun (WGS) entry which is preliminary data.</text>
</comment>
<evidence type="ECO:0008006" key="3">
    <source>
        <dbReference type="Google" id="ProtNLM"/>
    </source>
</evidence>
<evidence type="ECO:0000313" key="1">
    <source>
        <dbReference type="EMBL" id="MDN4595902.1"/>
    </source>
</evidence>
<evidence type="ECO:0000313" key="2">
    <source>
        <dbReference type="Proteomes" id="UP001174210"/>
    </source>
</evidence>
<dbReference type="Pfam" id="PF22352">
    <property type="entry name" value="K319L-like_PKD"/>
    <property type="match status" value="1"/>
</dbReference>
<dbReference type="EMBL" id="JAROCB010000001">
    <property type="protein sequence ID" value="MDN4595902.1"/>
    <property type="molecule type" value="Genomic_DNA"/>
</dbReference>
<dbReference type="SUPFAM" id="SSF49299">
    <property type="entry name" value="PKD domain"/>
    <property type="match status" value="1"/>
</dbReference>
<keyword evidence="2" id="KW-1185">Reference proteome</keyword>
<dbReference type="Proteomes" id="UP001174210">
    <property type="component" value="Unassembled WGS sequence"/>
</dbReference>
<dbReference type="InterPro" id="IPR035986">
    <property type="entry name" value="PKD_dom_sf"/>
</dbReference>
<proteinExistence type="predicted"/>
<dbReference type="InterPro" id="IPR013783">
    <property type="entry name" value="Ig-like_fold"/>
</dbReference>
<dbReference type="RefSeq" id="WP_301215481.1">
    <property type="nucleotide sequence ID" value="NZ_JAROCB010000001.1"/>
</dbReference>
<name>A0ABT8ISX6_9MICO</name>